<dbReference type="Gene3D" id="3.30.450.20">
    <property type="entry name" value="PAS domain"/>
    <property type="match status" value="1"/>
</dbReference>
<dbReference type="Proteomes" id="UP000467322">
    <property type="component" value="Unassembled WGS sequence"/>
</dbReference>
<organism evidence="3 4">
    <name type="scientific">Maritimibacter harenae</name>
    <dbReference type="NCBI Taxonomy" id="2606218"/>
    <lineage>
        <taxon>Bacteria</taxon>
        <taxon>Pseudomonadati</taxon>
        <taxon>Pseudomonadota</taxon>
        <taxon>Alphaproteobacteria</taxon>
        <taxon>Rhodobacterales</taxon>
        <taxon>Roseobacteraceae</taxon>
        <taxon>Maritimibacter</taxon>
    </lineage>
</organism>
<dbReference type="InterPro" id="IPR035965">
    <property type="entry name" value="PAS-like_dom_sf"/>
</dbReference>
<sequence length="207" mass="22143">MDLVFKDNTLNTQAVSSMIGVLAQKSDICAKVIDRSGEVVAVNRRGLELLELSAEEICGKVWTALWESEAAGTAKQAVQAAFDGERSHFTGHMQVGDRPATWDVEARPLQHGDNGIETILVLSTEVSEDRPATADSESITKTLRAAMHAFGNVANSAASGARLVRRGVPEDLAGQLADELEAASERASTALEELRDLVEPGRNDTSD</sequence>
<feature type="region of interest" description="Disordered" evidence="1">
    <location>
        <begin position="183"/>
        <end position="207"/>
    </location>
</feature>
<dbReference type="RefSeq" id="WP_161352569.1">
    <property type="nucleotide sequence ID" value="NZ_WTUX01000019.1"/>
</dbReference>
<dbReference type="AlphaFoldDB" id="A0A845M916"/>
<dbReference type="EMBL" id="WTUX01000019">
    <property type="protein sequence ID" value="MZR14447.1"/>
    <property type="molecule type" value="Genomic_DNA"/>
</dbReference>
<evidence type="ECO:0000256" key="1">
    <source>
        <dbReference type="SAM" id="MobiDB-lite"/>
    </source>
</evidence>
<gene>
    <name evidence="3" type="ORF">GQE99_15620</name>
</gene>
<evidence type="ECO:0000259" key="2">
    <source>
        <dbReference type="Pfam" id="PF08448"/>
    </source>
</evidence>
<dbReference type="InterPro" id="IPR013656">
    <property type="entry name" value="PAS_4"/>
</dbReference>
<reference evidence="3 4" key="1">
    <citation type="submission" date="2019-12" db="EMBL/GenBank/DDBJ databases">
        <title>Maritimibacter sp. nov. sp. isolated from sea sand.</title>
        <authorList>
            <person name="Kim J."/>
            <person name="Jeong S.E."/>
            <person name="Jung H.S."/>
            <person name="Jeon C.O."/>
        </authorList>
    </citation>
    <scope>NUCLEOTIDE SEQUENCE [LARGE SCALE GENOMIC DNA]</scope>
    <source>
        <strain evidence="3 4">DP07</strain>
    </source>
</reference>
<accession>A0A845M916</accession>
<dbReference type="SUPFAM" id="SSF55785">
    <property type="entry name" value="PYP-like sensor domain (PAS domain)"/>
    <property type="match status" value="1"/>
</dbReference>
<keyword evidence="4" id="KW-1185">Reference proteome</keyword>
<feature type="domain" description="PAS fold-4" evidence="2">
    <location>
        <begin position="26"/>
        <end position="130"/>
    </location>
</feature>
<protein>
    <submittedName>
        <fullName evidence="3">PAS domain-containing protein</fullName>
    </submittedName>
</protein>
<evidence type="ECO:0000313" key="4">
    <source>
        <dbReference type="Proteomes" id="UP000467322"/>
    </source>
</evidence>
<dbReference type="Pfam" id="PF08448">
    <property type="entry name" value="PAS_4"/>
    <property type="match status" value="1"/>
</dbReference>
<proteinExistence type="predicted"/>
<evidence type="ECO:0000313" key="3">
    <source>
        <dbReference type="EMBL" id="MZR14447.1"/>
    </source>
</evidence>
<comment type="caution">
    <text evidence="3">The sequence shown here is derived from an EMBL/GenBank/DDBJ whole genome shotgun (WGS) entry which is preliminary data.</text>
</comment>
<name>A0A845M916_9RHOB</name>
<feature type="compositionally biased region" description="Basic and acidic residues" evidence="1">
    <location>
        <begin position="192"/>
        <end position="207"/>
    </location>
</feature>